<name>E4XTE7_OIKDI</name>
<dbReference type="InParanoid" id="E4XTE7"/>
<dbReference type="EMBL" id="FN653153">
    <property type="protein sequence ID" value="CBY13009.1"/>
    <property type="molecule type" value="Genomic_DNA"/>
</dbReference>
<dbReference type="AlphaFoldDB" id="E4XTE7"/>
<accession>E4XTE7</accession>
<evidence type="ECO:0000313" key="1">
    <source>
        <dbReference type="EMBL" id="CBY13009.1"/>
    </source>
</evidence>
<proteinExistence type="predicted"/>
<gene>
    <name evidence="1" type="ORF">GSOID_T00003085001</name>
</gene>
<reference evidence="1" key="1">
    <citation type="journal article" date="2010" name="Science">
        <title>Plasticity of animal genome architecture unmasked by rapid evolution of a pelagic tunicate.</title>
        <authorList>
            <person name="Denoeud F."/>
            <person name="Henriet S."/>
            <person name="Mungpakdee S."/>
            <person name="Aury J.M."/>
            <person name="Da Silva C."/>
            <person name="Brinkmann H."/>
            <person name="Mikhaleva J."/>
            <person name="Olsen L.C."/>
            <person name="Jubin C."/>
            <person name="Canestro C."/>
            <person name="Bouquet J.M."/>
            <person name="Danks G."/>
            <person name="Poulain J."/>
            <person name="Campsteijn C."/>
            <person name="Adamski M."/>
            <person name="Cross I."/>
            <person name="Yadetie F."/>
            <person name="Muffato M."/>
            <person name="Louis A."/>
            <person name="Butcher S."/>
            <person name="Tsagkogeorga G."/>
            <person name="Konrad A."/>
            <person name="Singh S."/>
            <person name="Jensen M.F."/>
            <person name="Cong E.H."/>
            <person name="Eikeseth-Otteraa H."/>
            <person name="Noel B."/>
            <person name="Anthouard V."/>
            <person name="Porcel B.M."/>
            <person name="Kachouri-Lafond R."/>
            <person name="Nishino A."/>
            <person name="Ugolini M."/>
            <person name="Chourrout P."/>
            <person name="Nishida H."/>
            <person name="Aasland R."/>
            <person name="Huzurbazar S."/>
            <person name="Westhof E."/>
            <person name="Delsuc F."/>
            <person name="Lehrach H."/>
            <person name="Reinhardt R."/>
            <person name="Weissenbach J."/>
            <person name="Roy S.W."/>
            <person name="Artiguenave F."/>
            <person name="Postlethwait J.H."/>
            <person name="Manak J.R."/>
            <person name="Thompson E.M."/>
            <person name="Jaillon O."/>
            <person name="Du Pasquier L."/>
            <person name="Boudinot P."/>
            <person name="Liberles D.A."/>
            <person name="Volff J.N."/>
            <person name="Philippe H."/>
            <person name="Lenhard B."/>
            <person name="Roest Crollius H."/>
            <person name="Wincker P."/>
            <person name="Chourrout D."/>
        </authorList>
    </citation>
    <scope>NUCLEOTIDE SEQUENCE [LARGE SCALE GENOMIC DNA]</scope>
</reference>
<dbReference type="Proteomes" id="UP000001307">
    <property type="component" value="Unassembled WGS sequence"/>
</dbReference>
<protein>
    <submittedName>
        <fullName evidence="1">Uncharacterized protein</fullName>
    </submittedName>
</protein>
<evidence type="ECO:0000313" key="2">
    <source>
        <dbReference type="Proteomes" id="UP000001307"/>
    </source>
</evidence>
<organism evidence="1">
    <name type="scientific">Oikopleura dioica</name>
    <name type="common">Tunicate</name>
    <dbReference type="NCBI Taxonomy" id="34765"/>
    <lineage>
        <taxon>Eukaryota</taxon>
        <taxon>Metazoa</taxon>
        <taxon>Chordata</taxon>
        <taxon>Tunicata</taxon>
        <taxon>Appendicularia</taxon>
        <taxon>Copelata</taxon>
        <taxon>Oikopleuridae</taxon>
        <taxon>Oikopleura</taxon>
    </lineage>
</organism>
<sequence>MKRLNLTLEKDLDTVVEHHEHVLAQQKQRQIETLHKFQKLIEENYSDKLVKMECLLHELITDQLRD</sequence>
<dbReference type="OrthoDB" id="10570125at2759"/>
<keyword evidence="2" id="KW-1185">Reference proteome</keyword>